<protein>
    <submittedName>
        <fullName evidence="1">14113_t:CDS:1</fullName>
    </submittedName>
</protein>
<organism evidence="1 2">
    <name type="scientific">Racocetra persica</name>
    <dbReference type="NCBI Taxonomy" id="160502"/>
    <lineage>
        <taxon>Eukaryota</taxon>
        <taxon>Fungi</taxon>
        <taxon>Fungi incertae sedis</taxon>
        <taxon>Mucoromycota</taxon>
        <taxon>Glomeromycotina</taxon>
        <taxon>Glomeromycetes</taxon>
        <taxon>Diversisporales</taxon>
        <taxon>Gigasporaceae</taxon>
        <taxon>Racocetra</taxon>
    </lineage>
</organism>
<name>A0ACA9QIL1_9GLOM</name>
<proteinExistence type="predicted"/>
<evidence type="ECO:0000313" key="2">
    <source>
        <dbReference type="Proteomes" id="UP000789920"/>
    </source>
</evidence>
<accession>A0ACA9QIL1</accession>
<reference evidence="1" key="1">
    <citation type="submission" date="2021-06" db="EMBL/GenBank/DDBJ databases">
        <authorList>
            <person name="Kallberg Y."/>
            <person name="Tangrot J."/>
            <person name="Rosling A."/>
        </authorList>
    </citation>
    <scope>NUCLEOTIDE SEQUENCE</scope>
    <source>
        <strain evidence="1">MA461A</strain>
    </source>
</reference>
<gene>
    <name evidence="1" type="ORF">RPERSI_LOCUS14401</name>
</gene>
<comment type="caution">
    <text evidence="1">The sequence shown here is derived from an EMBL/GenBank/DDBJ whole genome shotgun (WGS) entry which is preliminary data.</text>
</comment>
<keyword evidence="2" id="KW-1185">Reference proteome</keyword>
<dbReference type="Proteomes" id="UP000789920">
    <property type="component" value="Unassembled WGS sequence"/>
</dbReference>
<feature type="non-terminal residue" evidence="1">
    <location>
        <position position="322"/>
    </location>
</feature>
<sequence length="322" mass="36897">MSFNLLTHDHRRGKKHQYSAKDIQVLELESIEMVRKRPGMYVGSTDEPGWHHLFQEVIDNSIDEAVAGYCSEVKIILSSDQRTITIEDNGRGIPIEIHPETQKSTLETIFTVLHSGGKFDNKVYKTSEGQTEFCEFQEGILVNSEITDTPEVENGIAVVFTPDHKIFREFTHFKTENIQNRLQELAHLNPKLTLLFFPNPEAEPTVYHFETGLAENYFCLNFAFQYNQEYHKNIIKSFCNNISTAGGGTHAEGFEDEDVLESLTAIVAVQMTEPEFTGRPKDRLANKEVQEIVKNITLDLSRKKRMISPTKKWNWQTGRKPS</sequence>
<dbReference type="EMBL" id="CAJVQC010033121">
    <property type="protein sequence ID" value="CAG8753108.1"/>
    <property type="molecule type" value="Genomic_DNA"/>
</dbReference>
<evidence type="ECO:0000313" key="1">
    <source>
        <dbReference type="EMBL" id="CAG8753108.1"/>
    </source>
</evidence>